<feature type="compositionally biased region" description="Basic and acidic residues" evidence="1">
    <location>
        <begin position="17"/>
        <end position="28"/>
    </location>
</feature>
<name>A0A067SGD3_GALM3</name>
<evidence type="ECO:0000313" key="2">
    <source>
        <dbReference type="EMBL" id="KDR69072.1"/>
    </source>
</evidence>
<gene>
    <name evidence="2" type="ORF">GALMADRAFT_145795</name>
</gene>
<dbReference type="HOGENOM" id="CLU_1578637_0_0_1"/>
<evidence type="ECO:0000313" key="3">
    <source>
        <dbReference type="Proteomes" id="UP000027222"/>
    </source>
</evidence>
<dbReference type="EMBL" id="KL142404">
    <property type="protein sequence ID" value="KDR69072.1"/>
    <property type="molecule type" value="Genomic_DNA"/>
</dbReference>
<dbReference type="AlphaFoldDB" id="A0A067SGD3"/>
<keyword evidence="3" id="KW-1185">Reference proteome</keyword>
<feature type="region of interest" description="Disordered" evidence="1">
    <location>
        <begin position="1"/>
        <end position="37"/>
    </location>
</feature>
<protein>
    <submittedName>
        <fullName evidence="2">Uncharacterized protein</fullName>
    </submittedName>
</protein>
<organism evidence="2 3">
    <name type="scientific">Galerina marginata (strain CBS 339.88)</name>
    <dbReference type="NCBI Taxonomy" id="685588"/>
    <lineage>
        <taxon>Eukaryota</taxon>
        <taxon>Fungi</taxon>
        <taxon>Dikarya</taxon>
        <taxon>Basidiomycota</taxon>
        <taxon>Agaricomycotina</taxon>
        <taxon>Agaricomycetes</taxon>
        <taxon>Agaricomycetidae</taxon>
        <taxon>Agaricales</taxon>
        <taxon>Agaricineae</taxon>
        <taxon>Strophariaceae</taxon>
        <taxon>Galerina</taxon>
    </lineage>
</organism>
<evidence type="ECO:0000256" key="1">
    <source>
        <dbReference type="SAM" id="MobiDB-lite"/>
    </source>
</evidence>
<sequence length="169" mass="18682">MPASTLAPVPALAPTRTQERESQIHESSRYTQDWNKQPYLSATRTKTWRSLQLASLDHSTRAPRTRRNARPRDRVSFRHCRGAMPVPSLASDEQLCTTPLTMTLCGVMLGAAKTVDSLIVFNHDFEPELVVGRAVGAGRRGHLIPIVEAEGRSRVVQTDGLMVSIILIA</sequence>
<reference evidence="3" key="1">
    <citation type="journal article" date="2014" name="Proc. Natl. Acad. Sci. U.S.A.">
        <title>Extensive sampling of basidiomycete genomes demonstrates inadequacy of the white-rot/brown-rot paradigm for wood decay fungi.</title>
        <authorList>
            <person name="Riley R."/>
            <person name="Salamov A.A."/>
            <person name="Brown D.W."/>
            <person name="Nagy L.G."/>
            <person name="Floudas D."/>
            <person name="Held B.W."/>
            <person name="Levasseur A."/>
            <person name="Lombard V."/>
            <person name="Morin E."/>
            <person name="Otillar R."/>
            <person name="Lindquist E.A."/>
            <person name="Sun H."/>
            <person name="LaButti K.M."/>
            <person name="Schmutz J."/>
            <person name="Jabbour D."/>
            <person name="Luo H."/>
            <person name="Baker S.E."/>
            <person name="Pisabarro A.G."/>
            <person name="Walton J.D."/>
            <person name="Blanchette R.A."/>
            <person name="Henrissat B."/>
            <person name="Martin F."/>
            <person name="Cullen D."/>
            <person name="Hibbett D.S."/>
            <person name="Grigoriev I.V."/>
        </authorList>
    </citation>
    <scope>NUCLEOTIDE SEQUENCE [LARGE SCALE GENOMIC DNA]</scope>
    <source>
        <strain evidence="3">CBS 339.88</strain>
    </source>
</reference>
<accession>A0A067SGD3</accession>
<dbReference type="Proteomes" id="UP000027222">
    <property type="component" value="Unassembled WGS sequence"/>
</dbReference>
<proteinExistence type="predicted"/>